<dbReference type="EMBL" id="WMJZ01000005">
    <property type="protein sequence ID" value="MTH45715.1"/>
    <property type="molecule type" value="Genomic_DNA"/>
</dbReference>
<protein>
    <recommendedName>
        <fullName evidence="3">LuxR family transcriptional regulator</fullName>
    </recommendedName>
</protein>
<proteinExistence type="predicted"/>
<name>A0A6L6IHX9_9ENTR</name>
<accession>A0A6L6IHX9</accession>
<sequence length="187" mass="21460">MNFYFISDDRWFLEGLQKIPLKLYGQVLFIHTNDFAKMPLPNAGDVVVINVADIALRQKFLHLPVMSACRVIILLNISIIIKCSLGREFPWLYPDNAKVENLISCLHLAAKTPIVYKDIRQQEKWYFQYLNSGESHKELAARMGLSEKSLYALKRRVMASYGLSKCHCTAVMVCRDITGMHQYTLSA</sequence>
<evidence type="ECO:0000313" key="1">
    <source>
        <dbReference type="EMBL" id="MTH45715.1"/>
    </source>
</evidence>
<dbReference type="Proteomes" id="UP000477739">
    <property type="component" value="Unassembled WGS sequence"/>
</dbReference>
<gene>
    <name evidence="1" type="ORF">GJV78_05435</name>
</gene>
<reference evidence="1 2" key="1">
    <citation type="submission" date="2019-11" db="EMBL/GenBank/DDBJ databases">
        <title>Escherichia alba sp. nov. isolated from the gut of plastic-eating superworms Zophobas atratus.</title>
        <authorList>
            <person name="Yang Y."/>
        </authorList>
    </citation>
    <scope>NUCLEOTIDE SEQUENCE [LARGE SCALE GENOMIC DNA]</scope>
    <source>
        <strain evidence="2">BIT-B35</strain>
    </source>
</reference>
<dbReference type="RefSeq" id="WP_155107367.1">
    <property type="nucleotide sequence ID" value="NZ_WMJZ01000005.1"/>
</dbReference>
<evidence type="ECO:0000313" key="2">
    <source>
        <dbReference type="Proteomes" id="UP000477739"/>
    </source>
</evidence>
<dbReference type="OrthoDB" id="6631696at2"/>
<keyword evidence="2" id="KW-1185">Reference proteome</keyword>
<evidence type="ECO:0008006" key="3">
    <source>
        <dbReference type="Google" id="ProtNLM"/>
    </source>
</evidence>
<organism evidence="1 2">
    <name type="scientific">Intestinirhabdus alba</name>
    <dbReference type="NCBI Taxonomy" id="2899544"/>
    <lineage>
        <taxon>Bacteria</taxon>
        <taxon>Pseudomonadati</taxon>
        <taxon>Pseudomonadota</taxon>
        <taxon>Gammaproteobacteria</taxon>
        <taxon>Enterobacterales</taxon>
        <taxon>Enterobacteriaceae</taxon>
        <taxon>Intestinirhabdus</taxon>
    </lineage>
</organism>
<comment type="caution">
    <text evidence="1">The sequence shown here is derived from an EMBL/GenBank/DDBJ whole genome shotgun (WGS) entry which is preliminary data.</text>
</comment>
<dbReference type="AlphaFoldDB" id="A0A6L6IHX9"/>